<evidence type="ECO:0000256" key="7">
    <source>
        <dbReference type="ARBA" id="ARBA00023136"/>
    </source>
</evidence>
<keyword evidence="5" id="KW-0552">Olfaction</keyword>
<keyword evidence="7" id="KW-0472">Membrane</keyword>
<dbReference type="Pfam" id="PF02949">
    <property type="entry name" value="7tm_6"/>
    <property type="match status" value="1"/>
</dbReference>
<keyword evidence="6" id="KW-1133">Transmembrane helix</keyword>
<evidence type="ECO:0000313" key="10">
    <source>
        <dbReference type="Proteomes" id="UP000504615"/>
    </source>
</evidence>
<keyword evidence="4" id="KW-0812">Transmembrane</keyword>
<evidence type="ECO:0000256" key="4">
    <source>
        <dbReference type="ARBA" id="ARBA00022692"/>
    </source>
</evidence>
<dbReference type="GeneID" id="112552579"/>
<dbReference type="GO" id="GO:0005549">
    <property type="term" value="F:odorant binding"/>
    <property type="evidence" value="ECO:0007669"/>
    <property type="project" value="InterPro"/>
</dbReference>
<dbReference type="AlphaFoldDB" id="A0A8N1S5D5"/>
<evidence type="ECO:0000256" key="8">
    <source>
        <dbReference type="ARBA" id="ARBA00023170"/>
    </source>
</evidence>
<keyword evidence="3" id="KW-0716">Sensory transduction</keyword>
<sequence>MFFLMIVAGMMCTAINYFRIFQIVSFGFDTEKFLSSIVFAQTYVLYLCIGCHIGQQIIDHNKLVFETVYNVQWYIAPLQIQKMILFLLQRGSKTFTLNIAGLFIDSLEGAATLMKAILSYFTFLHSTQR</sequence>
<organism evidence="10 11">
    <name type="scientific">Pogonomyrmex barbatus</name>
    <name type="common">red harvester ant</name>
    <dbReference type="NCBI Taxonomy" id="144034"/>
    <lineage>
        <taxon>Eukaryota</taxon>
        <taxon>Metazoa</taxon>
        <taxon>Ecdysozoa</taxon>
        <taxon>Arthropoda</taxon>
        <taxon>Hexapoda</taxon>
        <taxon>Insecta</taxon>
        <taxon>Pterygota</taxon>
        <taxon>Neoptera</taxon>
        <taxon>Endopterygota</taxon>
        <taxon>Hymenoptera</taxon>
        <taxon>Apocrita</taxon>
        <taxon>Aculeata</taxon>
        <taxon>Formicoidea</taxon>
        <taxon>Formicidae</taxon>
        <taxon>Myrmicinae</taxon>
        <taxon>Pogonomyrmex</taxon>
    </lineage>
</organism>
<reference evidence="11" key="1">
    <citation type="submission" date="2025-08" db="UniProtKB">
        <authorList>
            <consortium name="RefSeq"/>
        </authorList>
    </citation>
    <scope>IDENTIFICATION</scope>
</reference>
<evidence type="ECO:0000313" key="11">
    <source>
        <dbReference type="RefSeq" id="XP_025073951.1"/>
    </source>
</evidence>
<evidence type="ECO:0000256" key="6">
    <source>
        <dbReference type="ARBA" id="ARBA00022989"/>
    </source>
</evidence>
<keyword evidence="9" id="KW-0807">Transducer</keyword>
<comment type="subcellular location">
    <subcellularLocation>
        <location evidence="1">Cell membrane</location>
        <topology evidence="1">Multi-pass membrane protein</topology>
    </subcellularLocation>
</comment>
<gene>
    <name evidence="11" type="primary">LOC112552579</name>
</gene>
<keyword evidence="2" id="KW-1003">Cell membrane</keyword>
<evidence type="ECO:0000256" key="1">
    <source>
        <dbReference type="ARBA" id="ARBA00004651"/>
    </source>
</evidence>
<dbReference type="PANTHER" id="PTHR21137:SF35">
    <property type="entry name" value="ODORANT RECEPTOR 19A-RELATED"/>
    <property type="match status" value="1"/>
</dbReference>
<dbReference type="OrthoDB" id="7524167at2759"/>
<evidence type="ECO:0000256" key="9">
    <source>
        <dbReference type="ARBA" id="ARBA00023224"/>
    </source>
</evidence>
<dbReference type="Proteomes" id="UP000504615">
    <property type="component" value="Unplaced"/>
</dbReference>
<keyword evidence="8" id="KW-0675">Receptor</keyword>
<keyword evidence="10" id="KW-1185">Reference proteome</keyword>
<dbReference type="InterPro" id="IPR004117">
    <property type="entry name" value="7tm6_olfct_rcpt"/>
</dbReference>
<evidence type="ECO:0000256" key="3">
    <source>
        <dbReference type="ARBA" id="ARBA00022606"/>
    </source>
</evidence>
<evidence type="ECO:0000256" key="2">
    <source>
        <dbReference type="ARBA" id="ARBA00022475"/>
    </source>
</evidence>
<dbReference type="GO" id="GO:0007165">
    <property type="term" value="P:signal transduction"/>
    <property type="evidence" value="ECO:0007669"/>
    <property type="project" value="UniProtKB-KW"/>
</dbReference>
<proteinExistence type="predicted"/>
<dbReference type="GO" id="GO:0005886">
    <property type="term" value="C:plasma membrane"/>
    <property type="evidence" value="ECO:0007669"/>
    <property type="project" value="UniProtKB-SubCell"/>
</dbReference>
<dbReference type="GO" id="GO:0004984">
    <property type="term" value="F:olfactory receptor activity"/>
    <property type="evidence" value="ECO:0007669"/>
    <property type="project" value="InterPro"/>
</dbReference>
<evidence type="ECO:0000256" key="5">
    <source>
        <dbReference type="ARBA" id="ARBA00022725"/>
    </source>
</evidence>
<protein>
    <submittedName>
        <fullName evidence="11">Uncharacterized protein LOC112552579</fullName>
    </submittedName>
</protein>
<name>A0A8N1S5D5_9HYME</name>
<dbReference type="PANTHER" id="PTHR21137">
    <property type="entry name" value="ODORANT RECEPTOR"/>
    <property type="match status" value="1"/>
</dbReference>
<dbReference type="RefSeq" id="XP_025073951.1">
    <property type="nucleotide sequence ID" value="XM_025218166.1"/>
</dbReference>
<accession>A0A8N1S5D5</accession>